<gene>
    <name evidence="2" type="ORF">CASFOL_036382</name>
</gene>
<evidence type="ECO:0000313" key="2">
    <source>
        <dbReference type="EMBL" id="KAL3621470.1"/>
    </source>
</evidence>
<dbReference type="PANTHER" id="PTHR34775:SF4">
    <property type="entry name" value="TRANSMEMBRANE PROTEIN"/>
    <property type="match status" value="1"/>
</dbReference>
<comment type="caution">
    <text evidence="2">The sequence shown here is derived from an EMBL/GenBank/DDBJ whole genome shotgun (WGS) entry which is preliminary data.</text>
</comment>
<sequence length="224" mass="24697">MAAHSNRPSSPISSRPTNPNSRSFSGNNSFAKPSTLSNPKRLDPMTPENSPSVFCQARSVGSGSCLKALPKPKIDNNQNPKTLPNPSKKVAFLDPQNANENSSDSDSLKISCSHVSYPVIAPLDADQSTCPYDPKTNYLSPRPQFLYYIPNPRLNIEKKEKLEAIASADTVIGFQHDFHLYEESEKKLEAIVSAGRFEGLVSSLEDDLHEDHVSVDSEKVRTQR</sequence>
<evidence type="ECO:0000256" key="1">
    <source>
        <dbReference type="SAM" id="MobiDB-lite"/>
    </source>
</evidence>
<name>A0ABD3BVF6_9LAMI</name>
<dbReference type="EMBL" id="JAVIJP010000066">
    <property type="protein sequence ID" value="KAL3621470.1"/>
    <property type="molecule type" value="Genomic_DNA"/>
</dbReference>
<accession>A0ABD3BVF6</accession>
<reference evidence="3" key="1">
    <citation type="journal article" date="2024" name="IScience">
        <title>Strigolactones Initiate the Formation of Haustorium-like Structures in Castilleja.</title>
        <authorList>
            <person name="Buerger M."/>
            <person name="Peterson D."/>
            <person name="Chory J."/>
        </authorList>
    </citation>
    <scope>NUCLEOTIDE SEQUENCE [LARGE SCALE GENOMIC DNA]</scope>
</reference>
<dbReference type="Proteomes" id="UP001632038">
    <property type="component" value="Unassembled WGS sequence"/>
</dbReference>
<feature type="compositionally biased region" description="Polar residues" evidence="1">
    <location>
        <begin position="26"/>
        <end position="38"/>
    </location>
</feature>
<proteinExistence type="predicted"/>
<feature type="compositionally biased region" description="Polar residues" evidence="1">
    <location>
        <begin position="75"/>
        <end position="85"/>
    </location>
</feature>
<evidence type="ECO:0000313" key="3">
    <source>
        <dbReference type="Proteomes" id="UP001632038"/>
    </source>
</evidence>
<keyword evidence="3" id="KW-1185">Reference proteome</keyword>
<feature type="region of interest" description="Disordered" evidence="1">
    <location>
        <begin position="1"/>
        <end position="108"/>
    </location>
</feature>
<organism evidence="2 3">
    <name type="scientific">Castilleja foliolosa</name>
    <dbReference type="NCBI Taxonomy" id="1961234"/>
    <lineage>
        <taxon>Eukaryota</taxon>
        <taxon>Viridiplantae</taxon>
        <taxon>Streptophyta</taxon>
        <taxon>Embryophyta</taxon>
        <taxon>Tracheophyta</taxon>
        <taxon>Spermatophyta</taxon>
        <taxon>Magnoliopsida</taxon>
        <taxon>eudicotyledons</taxon>
        <taxon>Gunneridae</taxon>
        <taxon>Pentapetalae</taxon>
        <taxon>asterids</taxon>
        <taxon>lamiids</taxon>
        <taxon>Lamiales</taxon>
        <taxon>Orobanchaceae</taxon>
        <taxon>Pedicularideae</taxon>
        <taxon>Castillejinae</taxon>
        <taxon>Castilleja</taxon>
    </lineage>
</organism>
<dbReference type="PANTHER" id="PTHR34775">
    <property type="entry name" value="TRANSMEMBRANE PROTEIN"/>
    <property type="match status" value="1"/>
</dbReference>
<feature type="compositionally biased region" description="Low complexity" evidence="1">
    <location>
        <begin position="1"/>
        <end position="25"/>
    </location>
</feature>
<protein>
    <submittedName>
        <fullName evidence="2">Uncharacterized protein</fullName>
    </submittedName>
</protein>
<dbReference type="AlphaFoldDB" id="A0ABD3BVF6"/>